<dbReference type="InterPro" id="IPR013766">
    <property type="entry name" value="Thioredoxin_domain"/>
</dbReference>
<name>A0ABU3BS59_9BACT</name>
<protein>
    <submittedName>
        <fullName evidence="2">TlpA disulfide reductase family protein</fullName>
    </submittedName>
</protein>
<sequence>MTVALAALLLAAPPDSSLGLRNLHQQMLAVEVWQALDAAGETPEDPVQFVQLLADRWDEQMAEQPAAYRRWGTYPSMWAVLEMYGQDTTTASQCRVWERFAVPAFAGDADDLAASSPSLDRAALFFRPNLDWAYNASLRGCVLSADAWERLVRALRLYVEAADAYLASDLADGDPDSGPDEAYVAGLRATATRYLDEAQVEQALRDGDLADALVGLVTWVGVGRTPYGADALGRRLALAYVGRGETGQALAIYDLLGRALSDEILPTERLAAWYVEGGAEPDRIDRVRPATSTLLVPSSETADLSGTFDRVGAAGSLDLASVRGGLVLLDFWSIGCGPCIEEIPTLNRLDETYGDRLTIVSVNNDVVYDTPLDAVRETIGQYGLETTVVTDTEDGVLTERFDVVGWPLYLLVDPSSRVLVESREGRRNLSLSEVEAYVRALPVRP</sequence>
<evidence type="ECO:0000313" key="2">
    <source>
        <dbReference type="EMBL" id="MDT0632130.1"/>
    </source>
</evidence>
<dbReference type="PROSITE" id="PS51352">
    <property type="entry name" value="THIOREDOXIN_2"/>
    <property type="match status" value="1"/>
</dbReference>
<dbReference type="PANTHER" id="PTHR42852">
    <property type="entry name" value="THIOL:DISULFIDE INTERCHANGE PROTEIN DSBE"/>
    <property type="match status" value="1"/>
</dbReference>
<dbReference type="InterPro" id="IPR050553">
    <property type="entry name" value="Thioredoxin_ResA/DsbE_sf"/>
</dbReference>
<feature type="domain" description="Thioredoxin" evidence="1">
    <location>
        <begin position="290"/>
        <end position="443"/>
    </location>
</feature>
<dbReference type="Pfam" id="PF00578">
    <property type="entry name" value="AhpC-TSA"/>
    <property type="match status" value="1"/>
</dbReference>
<dbReference type="Gene3D" id="3.40.30.10">
    <property type="entry name" value="Glutaredoxin"/>
    <property type="match status" value="1"/>
</dbReference>
<dbReference type="PANTHER" id="PTHR42852:SF13">
    <property type="entry name" value="PROTEIN DIPZ"/>
    <property type="match status" value="1"/>
</dbReference>
<accession>A0ABU3BS59</accession>
<dbReference type="InterPro" id="IPR000866">
    <property type="entry name" value="AhpC/TSA"/>
</dbReference>
<organism evidence="2 3">
    <name type="scientific">Rubrivirga litoralis</name>
    <dbReference type="NCBI Taxonomy" id="3075598"/>
    <lineage>
        <taxon>Bacteria</taxon>
        <taxon>Pseudomonadati</taxon>
        <taxon>Rhodothermota</taxon>
        <taxon>Rhodothermia</taxon>
        <taxon>Rhodothermales</taxon>
        <taxon>Rubricoccaceae</taxon>
        <taxon>Rubrivirga</taxon>
    </lineage>
</organism>
<keyword evidence="3" id="KW-1185">Reference proteome</keyword>
<dbReference type="RefSeq" id="WP_311663760.1">
    <property type="nucleotide sequence ID" value="NZ_JAVRHT010000022.1"/>
</dbReference>
<dbReference type="CDD" id="cd02966">
    <property type="entry name" value="TlpA_like_family"/>
    <property type="match status" value="1"/>
</dbReference>
<dbReference type="InterPro" id="IPR036249">
    <property type="entry name" value="Thioredoxin-like_sf"/>
</dbReference>
<evidence type="ECO:0000259" key="1">
    <source>
        <dbReference type="PROSITE" id="PS51352"/>
    </source>
</evidence>
<reference evidence="2 3" key="1">
    <citation type="submission" date="2023-09" db="EMBL/GenBank/DDBJ databases">
        <authorList>
            <person name="Rey-Velasco X."/>
        </authorList>
    </citation>
    <scope>NUCLEOTIDE SEQUENCE [LARGE SCALE GENOMIC DNA]</scope>
    <source>
        <strain evidence="2 3">F394</strain>
    </source>
</reference>
<proteinExistence type="predicted"/>
<evidence type="ECO:0000313" key="3">
    <source>
        <dbReference type="Proteomes" id="UP001267426"/>
    </source>
</evidence>
<dbReference type="Proteomes" id="UP001267426">
    <property type="component" value="Unassembled WGS sequence"/>
</dbReference>
<gene>
    <name evidence="2" type="ORF">RM540_10275</name>
</gene>
<dbReference type="EMBL" id="JAVRHT010000022">
    <property type="protein sequence ID" value="MDT0632130.1"/>
    <property type="molecule type" value="Genomic_DNA"/>
</dbReference>
<comment type="caution">
    <text evidence="2">The sequence shown here is derived from an EMBL/GenBank/DDBJ whole genome shotgun (WGS) entry which is preliminary data.</text>
</comment>
<dbReference type="SUPFAM" id="SSF52833">
    <property type="entry name" value="Thioredoxin-like"/>
    <property type="match status" value="1"/>
</dbReference>